<evidence type="ECO:0000313" key="2">
    <source>
        <dbReference type="EMBL" id="CAD8880321.1"/>
    </source>
</evidence>
<feature type="region of interest" description="Disordered" evidence="1">
    <location>
        <begin position="183"/>
        <end position="317"/>
    </location>
</feature>
<dbReference type="AlphaFoldDB" id="A0A7S1BAC6"/>
<proteinExistence type="predicted"/>
<accession>A0A7S1BAC6</accession>
<feature type="compositionally biased region" description="Basic and acidic residues" evidence="1">
    <location>
        <begin position="239"/>
        <end position="269"/>
    </location>
</feature>
<feature type="compositionally biased region" description="Basic and acidic residues" evidence="1">
    <location>
        <begin position="307"/>
        <end position="317"/>
    </location>
</feature>
<name>A0A7S1BAC6_9STRA</name>
<reference evidence="2" key="1">
    <citation type="submission" date="2021-01" db="EMBL/GenBank/DDBJ databases">
        <authorList>
            <person name="Corre E."/>
            <person name="Pelletier E."/>
            <person name="Niang G."/>
            <person name="Scheremetjew M."/>
            <person name="Finn R."/>
            <person name="Kale V."/>
            <person name="Holt S."/>
            <person name="Cochrane G."/>
            <person name="Meng A."/>
            <person name="Brown T."/>
            <person name="Cohen L."/>
        </authorList>
    </citation>
    <scope>NUCLEOTIDE SEQUENCE</scope>
    <source>
        <strain evidence="2">308</strain>
    </source>
</reference>
<protein>
    <submittedName>
        <fullName evidence="2">Uncharacterized protein</fullName>
    </submittedName>
</protein>
<organism evidence="2">
    <name type="scientific">Corethron hystrix</name>
    <dbReference type="NCBI Taxonomy" id="216773"/>
    <lineage>
        <taxon>Eukaryota</taxon>
        <taxon>Sar</taxon>
        <taxon>Stramenopiles</taxon>
        <taxon>Ochrophyta</taxon>
        <taxon>Bacillariophyta</taxon>
        <taxon>Coscinodiscophyceae</taxon>
        <taxon>Corethrophycidae</taxon>
        <taxon>Corethrales</taxon>
        <taxon>Corethraceae</taxon>
        <taxon>Corethron</taxon>
    </lineage>
</organism>
<evidence type="ECO:0000256" key="1">
    <source>
        <dbReference type="SAM" id="MobiDB-lite"/>
    </source>
</evidence>
<sequence>MSAAPRTLPLALEDPNISLELPPAPRPIVLTETGNEIAGPLYTLATEVPAAPPCQAPLPCSLPDETPVVLKNEIATKDADTNKKTSTNISTGTNTRIATTMTTTATTASSSLRSIVSSNLEEMVIRATALVANEIRGGTWSLFAPSMVDEIVGEEGNDSIGRVKNTEVTVGNVEVIIRDLEDDRDNDRLAPPSPKTKAERVDATDPGGGEGTFSVPLSMENTPGTQKGYSHAKRKGRHRFEVVHEQPWEEEQKRDQEDIPKARVTERGAFESSSSSSDDMSERHQDLIKNYQRFHSTSQGGEGQLGRPKDISRDMPLDIPVQRHDLTRDRPDAEAFSDGAPSQLSSALKADSFHAENSVFPAPPCNKRIRYLDPQEVLVRTRCHDLRDRAALNMVATAVEAFGREVIFPSLLSHGADEAVCGRRPLVAAFVFLREMVAQNADIIFYEEGRRRKGQEALSEKERNESEEFKNIMLATALVLGAVSRLRNPDLTTEVIHTVNDYDNADGDFLRATYGLLGAGTGPDAKIGHIPWRLGVTPDGKTLGREESLVFACSFRRAMENHPLFGRTYGGGAGIGGTKLEVEWTGRVPEANVCSVFFVEKIHSIDEPEGQVCPS</sequence>
<dbReference type="EMBL" id="HBFR01010362">
    <property type="protein sequence ID" value="CAD8880321.1"/>
    <property type="molecule type" value="Transcribed_RNA"/>
</dbReference>
<feature type="compositionally biased region" description="Polar residues" evidence="1">
    <location>
        <begin position="219"/>
        <end position="228"/>
    </location>
</feature>
<gene>
    <name evidence="2" type="ORF">CHYS00102_LOCUS7506</name>
</gene>